<dbReference type="Proteomes" id="UP001297092">
    <property type="component" value="Unassembled WGS sequence"/>
</dbReference>
<name>A0ABS5S1W1_9FLAO</name>
<evidence type="ECO:0000313" key="1">
    <source>
        <dbReference type="EMBL" id="MBT0607191.1"/>
    </source>
</evidence>
<gene>
    <name evidence="1" type="ORF">KIV10_03255</name>
</gene>
<accession>A0ABS5S1W1</accession>
<dbReference type="EMBL" id="JAHCTB010000001">
    <property type="protein sequence ID" value="MBT0607191.1"/>
    <property type="molecule type" value="Genomic_DNA"/>
</dbReference>
<organism evidence="1 2">
    <name type="scientific">Aequorivita echinoideorum</name>
    <dbReference type="NCBI Taxonomy" id="1549647"/>
    <lineage>
        <taxon>Bacteria</taxon>
        <taxon>Pseudomonadati</taxon>
        <taxon>Bacteroidota</taxon>
        <taxon>Flavobacteriia</taxon>
        <taxon>Flavobacteriales</taxon>
        <taxon>Flavobacteriaceae</taxon>
        <taxon>Aequorivita</taxon>
    </lineage>
</organism>
<sequence>MKKSFLIILNILLIISCDKNNDDSENNNEPDIIQELAILNTNTPTNITESSATFVGNIINDGNSNISSRGFCWSVNTNPTVNDNLVNATGSGLGIYQADISLLLPETSYNVRAFAVNDIGIAYGNNINFTTESADIPPPPLPTIESLVPKKILTSRVELTAIVNDVPGNIGNKGFVIATFENPTLNDIVINEGDSGIGQYIVTATELSPNTIYYARPYVRINSNPVYGNQVTFRTTGYFGSSGGYVVFDNGEIVDGWRFLEASPETFENKWGCNGTFISGTSSQLGKGLENTLKIINNCNISDCAAKRCSNYVFGGYSDWFLGSTQELEVTLISLADINALIDYNQYWTSTQANALQSYYVSPSSNGGNPYTEIDDKGYSFLVIPIRRY</sequence>
<dbReference type="RefSeq" id="WP_214112048.1">
    <property type="nucleotide sequence ID" value="NZ_JAHCTB010000001.1"/>
</dbReference>
<reference evidence="1 2" key="1">
    <citation type="submission" date="2021-05" db="EMBL/GenBank/DDBJ databases">
        <title>Aequorivita echinoideorum JCM 30378 genome.</title>
        <authorList>
            <person name="Zhang H."/>
            <person name="Li C."/>
        </authorList>
    </citation>
    <scope>NUCLEOTIDE SEQUENCE [LARGE SCALE GENOMIC DNA]</scope>
    <source>
        <strain evidence="1 2">JCM30378</strain>
    </source>
</reference>
<protein>
    <recommendedName>
        <fullName evidence="3">Fibronectin type-III domain-containing protein</fullName>
    </recommendedName>
</protein>
<dbReference type="PROSITE" id="PS51257">
    <property type="entry name" value="PROKAR_LIPOPROTEIN"/>
    <property type="match status" value="1"/>
</dbReference>
<comment type="caution">
    <text evidence="1">The sequence shown here is derived from an EMBL/GenBank/DDBJ whole genome shotgun (WGS) entry which is preliminary data.</text>
</comment>
<evidence type="ECO:0000313" key="2">
    <source>
        <dbReference type="Proteomes" id="UP001297092"/>
    </source>
</evidence>
<proteinExistence type="predicted"/>
<evidence type="ECO:0008006" key="3">
    <source>
        <dbReference type="Google" id="ProtNLM"/>
    </source>
</evidence>
<keyword evidence="2" id="KW-1185">Reference proteome</keyword>